<name>D3AJX2_9FIRM</name>
<dbReference type="Proteomes" id="UP000004968">
    <property type="component" value="Unassembled WGS sequence"/>
</dbReference>
<organism evidence="1 2">
    <name type="scientific">Hungatella hathewayi DSM 13479</name>
    <dbReference type="NCBI Taxonomy" id="566550"/>
    <lineage>
        <taxon>Bacteria</taxon>
        <taxon>Bacillati</taxon>
        <taxon>Bacillota</taxon>
        <taxon>Clostridia</taxon>
        <taxon>Lachnospirales</taxon>
        <taxon>Lachnospiraceae</taxon>
        <taxon>Hungatella</taxon>
    </lineage>
</organism>
<proteinExistence type="predicted"/>
<dbReference type="EMBL" id="ACIO01000331">
    <property type="protein sequence ID" value="EFC97876.1"/>
    <property type="molecule type" value="Genomic_DNA"/>
</dbReference>
<dbReference type="HOGENOM" id="CLU_3252645_0_0_9"/>
<comment type="caution">
    <text evidence="1">The sequence shown here is derived from an EMBL/GenBank/DDBJ whole genome shotgun (WGS) entry which is preliminary data.</text>
</comment>
<reference evidence="1 2" key="1">
    <citation type="submission" date="2010-01" db="EMBL/GenBank/DDBJ databases">
        <authorList>
            <person name="Weinstock G."/>
            <person name="Sodergren E."/>
            <person name="Clifton S."/>
            <person name="Fulton L."/>
            <person name="Fulton B."/>
            <person name="Courtney L."/>
            <person name="Fronick C."/>
            <person name="Harrison M."/>
            <person name="Strong C."/>
            <person name="Farmer C."/>
            <person name="Delahaunty K."/>
            <person name="Markovic C."/>
            <person name="Hall O."/>
            <person name="Minx P."/>
            <person name="Tomlinson C."/>
            <person name="Mitreva M."/>
            <person name="Nelson J."/>
            <person name="Hou S."/>
            <person name="Wollam A."/>
            <person name="Pepin K.H."/>
            <person name="Johnson M."/>
            <person name="Bhonagiri V."/>
            <person name="Nash W.E."/>
            <person name="Warren W."/>
            <person name="Chinwalla A."/>
            <person name="Mardis E.R."/>
            <person name="Wilson R.K."/>
        </authorList>
    </citation>
    <scope>NUCLEOTIDE SEQUENCE [LARGE SCALE GENOMIC DNA]</scope>
    <source>
        <strain evidence="1 2">DSM 13479</strain>
    </source>
</reference>
<sequence length="42" mass="4816">MSTGFSFFMDSAIKFVCFGWNNDSVLVFPHGTGYYYNIKPLL</sequence>
<dbReference type="AlphaFoldDB" id="D3AJX2"/>
<evidence type="ECO:0000313" key="1">
    <source>
        <dbReference type="EMBL" id="EFC97876.1"/>
    </source>
</evidence>
<protein>
    <submittedName>
        <fullName evidence="1">Uncharacterized protein</fullName>
    </submittedName>
</protein>
<gene>
    <name evidence="1" type="ORF">CLOSTHATH_03915</name>
</gene>
<accession>D3AJX2</accession>
<evidence type="ECO:0000313" key="2">
    <source>
        <dbReference type="Proteomes" id="UP000004968"/>
    </source>
</evidence>